<keyword evidence="3" id="KW-1185">Reference proteome</keyword>
<gene>
    <name evidence="2" type="ORF">HCU74_03430</name>
</gene>
<dbReference type="InterPro" id="IPR003779">
    <property type="entry name" value="CMD-like"/>
</dbReference>
<dbReference type="Gene3D" id="1.20.1290.10">
    <property type="entry name" value="AhpD-like"/>
    <property type="match status" value="1"/>
</dbReference>
<accession>A0ABX1GDJ8</accession>
<dbReference type="Pfam" id="PF02627">
    <property type="entry name" value="CMD"/>
    <property type="match status" value="1"/>
</dbReference>
<dbReference type="RefSeq" id="WP_168448986.1">
    <property type="nucleotide sequence ID" value="NZ_JAAWWK010000001.1"/>
</dbReference>
<evidence type="ECO:0000313" key="2">
    <source>
        <dbReference type="EMBL" id="NKI16467.1"/>
    </source>
</evidence>
<proteinExistence type="predicted"/>
<dbReference type="EMBL" id="JAAWWK010000001">
    <property type="protein sequence ID" value="NKI16467.1"/>
    <property type="molecule type" value="Genomic_DNA"/>
</dbReference>
<name>A0ABX1GDJ8_9GAMM</name>
<evidence type="ECO:0000313" key="3">
    <source>
        <dbReference type="Proteomes" id="UP000765845"/>
    </source>
</evidence>
<dbReference type="SUPFAM" id="SSF69118">
    <property type="entry name" value="AhpD-like"/>
    <property type="match status" value="1"/>
</dbReference>
<dbReference type="PANTHER" id="PTHR34846">
    <property type="entry name" value="4-CARBOXYMUCONOLACTONE DECARBOXYLASE FAMILY PROTEIN (AFU_ORTHOLOGUE AFUA_6G11590)"/>
    <property type="match status" value="1"/>
</dbReference>
<evidence type="ECO:0000259" key="1">
    <source>
        <dbReference type="Pfam" id="PF02627"/>
    </source>
</evidence>
<dbReference type="Proteomes" id="UP000765845">
    <property type="component" value="Unassembled WGS sequence"/>
</dbReference>
<sequence>MPRLTAIDNADLSPAFVDALERGLSTGVLSTTLPIRVWAHCPEAAAAWLKLLQVLQDTAQLSARERELARLKIASINQCQPCQLARKSDTVSEADIACLQGDVASFTERERLAVEFAEKLAVDHRELDDTFYIALQRCFTAAEIAELHMYCGVMLAGGKLTYALNAYPKSA</sequence>
<comment type="caution">
    <text evidence="2">The sequence shown here is derived from an EMBL/GenBank/DDBJ whole genome shotgun (WGS) entry which is preliminary data.</text>
</comment>
<protein>
    <submittedName>
        <fullName evidence="2">Carboxymuconolactone decarboxylase family protein</fullName>
    </submittedName>
</protein>
<feature type="domain" description="Carboxymuconolactone decarboxylase-like" evidence="1">
    <location>
        <begin position="42"/>
        <end position="118"/>
    </location>
</feature>
<reference evidence="2 3" key="1">
    <citation type="submission" date="2020-04" db="EMBL/GenBank/DDBJ databases">
        <authorList>
            <person name="Yoon J."/>
        </authorList>
    </citation>
    <scope>NUCLEOTIDE SEQUENCE [LARGE SCALE GENOMIC DNA]</scope>
    <source>
        <strain evidence="2 3">KMU-166</strain>
    </source>
</reference>
<dbReference type="PANTHER" id="PTHR34846:SF10">
    <property type="entry name" value="CYTOPLASMIC PROTEIN"/>
    <property type="match status" value="1"/>
</dbReference>
<organism evidence="2 3">
    <name type="scientific">Spongiibacter thalassae</name>
    <dbReference type="NCBI Taxonomy" id="2721624"/>
    <lineage>
        <taxon>Bacteria</taxon>
        <taxon>Pseudomonadati</taxon>
        <taxon>Pseudomonadota</taxon>
        <taxon>Gammaproteobacteria</taxon>
        <taxon>Cellvibrionales</taxon>
        <taxon>Spongiibacteraceae</taxon>
        <taxon>Spongiibacter</taxon>
    </lineage>
</organism>
<dbReference type="InterPro" id="IPR029032">
    <property type="entry name" value="AhpD-like"/>
</dbReference>